<comment type="caution">
    <text evidence="1">The sequence shown here is derived from an EMBL/GenBank/DDBJ whole genome shotgun (WGS) entry which is preliminary data.</text>
</comment>
<sequence length="106" mass="12226">MGEIVGSEMIPRDESDVPFEQLIVDYWSSFIWTGNPNPKTGYLQARGYWGTLSQIQQTGKWDALNTREEMMRLLEWNGGMVELSEAEQCTAIGYPIDYYESNLLTY</sequence>
<name>A0AAV9X1G3_9PEZI</name>
<evidence type="ECO:0008006" key="3">
    <source>
        <dbReference type="Google" id="ProtNLM"/>
    </source>
</evidence>
<protein>
    <recommendedName>
        <fullName evidence="3">Carboxylesterase type B domain-containing protein</fullName>
    </recommendedName>
</protein>
<accession>A0AAV9X1G3</accession>
<evidence type="ECO:0000313" key="2">
    <source>
        <dbReference type="Proteomes" id="UP001365542"/>
    </source>
</evidence>
<keyword evidence="2" id="KW-1185">Reference proteome</keyword>
<proteinExistence type="predicted"/>
<organism evidence="1 2">
    <name type="scientific">Orbilia ellipsospora</name>
    <dbReference type="NCBI Taxonomy" id="2528407"/>
    <lineage>
        <taxon>Eukaryota</taxon>
        <taxon>Fungi</taxon>
        <taxon>Dikarya</taxon>
        <taxon>Ascomycota</taxon>
        <taxon>Pezizomycotina</taxon>
        <taxon>Orbiliomycetes</taxon>
        <taxon>Orbiliales</taxon>
        <taxon>Orbiliaceae</taxon>
        <taxon>Orbilia</taxon>
    </lineage>
</organism>
<gene>
    <name evidence="1" type="ORF">TWF694_003001</name>
</gene>
<dbReference type="EMBL" id="JAVHJO010000012">
    <property type="protein sequence ID" value="KAK6531836.1"/>
    <property type="molecule type" value="Genomic_DNA"/>
</dbReference>
<dbReference type="Proteomes" id="UP001365542">
    <property type="component" value="Unassembled WGS sequence"/>
</dbReference>
<dbReference type="SUPFAM" id="SSF53474">
    <property type="entry name" value="alpha/beta-Hydrolases"/>
    <property type="match status" value="1"/>
</dbReference>
<dbReference type="AlphaFoldDB" id="A0AAV9X1G3"/>
<dbReference type="InterPro" id="IPR029058">
    <property type="entry name" value="AB_hydrolase_fold"/>
</dbReference>
<reference evidence="1 2" key="1">
    <citation type="submission" date="2019-10" db="EMBL/GenBank/DDBJ databases">
        <authorList>
            <person name="Palmer J.M."/>
        </authorList>
    </citation>
    <scope>NUCLEOTIDE SEQUENCE [LARGE SCALE GENOMIC DNA]</scope>
    <source>
        <strain evidence="1 2">TWF694</strain>
    </source>
</reference>
<evidence type="ECO:0000313" key="1">
    <source>
        <dbReference type="EMBL" id="KAK6531836.1"/>
    </source>
</evidence>